<organism evidence="6 7">
    <name type="scientific">Bacillus phage vB_BcoS-136</name>
    <dbReference type="NCBI Taxonomy" id="2419619"/>
    <lineage>
        <taxon>Viruses</taxon>
        <taxon>Duplodnaviria</taxon>
        <taxon>Heunggongvirae</taxon>
        <taxon>Uroviricota</taxon>
        <taxon>Caudoviricetes</taxon>
        <taxon>Heleneionescovirinae</taxon>
        <taxon>Kenyattavirus</taxon>
        <taxon>Kenyattavirus kv136</taxon>
    </lineage>
</organism>
<feature type="coiled-coil region" evidence="2">
    <location>
        <begin position="343"/>
        <end position="437"/>
    </location>
</feature>
<feature type="coiled-coil region" evidence="2">
    <location>
        <begin position="2375"/>
        <end position="2494"/>
    </location>
</feature>
<feature type="coiled-coil region" evidence="2">
    <location>
        <begin position="1786"/>
        <end position="1852"/>
    </location>
</feature>
<keyword evidence="2" id="KW-0175">Coiled coil</keyword>
<feature type="compositionally biased region" description="Low complexity" evidence="3">
    <location>
        <begin position="2614"/>
        <end position="2625"/>
    </location>
</feature>
<dbReference type="GO" id="GO:0098003">
    <property type="term" value="P:viral tail assembly"/>
    <property type="evidence" value="ECO:0007669"/>
    <property type="project" value="UniProtKB-KW"/>
</dbReference>
<keyword evidence="4" id="KW-0812">Transmembrane</keyword>
<feature type="domain" description="Phage tail tape measure protein" evidence="5">
    <location>
        <begin position="700"/>
        <end position="898"/>
    </location>
</feature>
<dbReference type="EMBL" id="MH884508">
    <property type="protein sequence ID" value="AYP68259.1"/>
    <property type="molecule type" value="Genomic_DNA"/>
</dbReference>
<protein>
    <submittedName>
        <fullName evidence="6">Tail tape measure protein</fullName>
    </submittedName>
</protein>
<dbReference type="PANTHER" id="PTHR45615">
    <property type="entry name" value="MYOSIN HEAVY CHAIN, NON-MUSCLE"/>
    <property type="match status" value="1"/>
</dbReference>
<evidence type="ECO:0000256" key="3">
    <source>
        <dbReference type="SAM" id="MobiDB-lite"/>
    </source>
</evidence>
<feature type="coiled-coil region" evidence="2">
    <location>
        <begin position="2136"/>
        <end position="2220"/>
    </location>
</feature>
<feature type="coiled-coil region" evidence="2">
    <location>
        <begin position="1957"/>
        <end position="1984"/>
    </location>
</feature>
<evidence type="ECO:0000313" key="6">
    <source>
        <dbReference type="EMBL" id="AYP68259.1"/>
    </source>
</evidence>
<feature type="compositionally biased region" description="Low complexity" evidence="3">
    <location>
        <begin position="2589"/>
        <end position="2606"/>
    </location>
</feature>
<proteinExistence type="predicted"/>
<gene>
    <name evidence="6" type="ORF">vBBcoS136_00144</name>
</gene>
<evidence type="ECO:0000259" key="5">
    <source>
        <dbReference type="Pfam" id="PF10145"/>
    </source>
</evidence>
<keyword evidence="4" id="KW-1133">Transmembrane helix</keyword>
<feature type="coiled-coil region" evidence="2">
    <location>
        <begin position="1439"/>
        <end position="1473"/>
    </location>
</feature>
<evidence type="ECO:0000256" key="4">
    <source>
        <dbReference type="SAM" id="Phobius"/>
    </source>
</evidence>
<feature type="region of interest" description="Disordered" evidence="3">
    <location>
        <begin position="2580"/>
        <end position="2628"/>
    </location>
</feature>
<feature type="coiled-coil region" evidence="2">
    <location>
        <begin position="1178"/>
        <end position="1237"/>
    </location>
</feature>
<keyword evidence="1" id="KW-1245">Viral tail assembly</keyword>
<dbReference type="Proteomes" id="UP000274199">
    <property type="component" value="Segment"/>
</dbReference>
<evidence type="ECO:0000256" key="1">
    <source>
        <dbReference type="ARBA" id="ARBA00022465"/>
    </source>
</evidence>
<name>A0A3G3BVH3_9CAUD</name>
<keyword evidence="7" id="KW-1185">Reference proteome</keyword>
<dbReference type="InterPro" id="IPR010090">
    <property type="entry name" value="Phage_tape_meas"/>
</dbReference>
<dbReference type="SUPFAM" id="SSF158634">
    <property type="entry name" value="RPA2825-like"/>
    <property type="match status" value="1"/>
</dbReference>
<dbReference type="PANTHER" id="PTHR45615:SF63">
    <property type="entry name" value="CHROMOSOME UNDETERMINED SCAFFOLD_10, WHOLE GENOME SHOTGUN SEQUENCE"/>
    <property type="match status" value="1"/>
</dbReference>
<feature type="transmembrane region" description="Helical" evidence="4">
    <location>
        <begin position="1071"/>
        <end position="1088"/>
    </location>
</feature>
<sequence>MAKGSNDLNMFLKTQVVQLRAELDVKGSLPNIRKQVRSITRALENQPVKLKVKLDYVLRDIFKQRNNISTLLNQQPIRIKTYLDTSQINNQFKDINKSVNDMGRNYEQQAKKVNKANESMAKSSKKVSENVPTNANVKNFNNIKNYTKQLQEAERQLRSKFSDGEGIFGSKQLKDAQGNLRGFVASLERANGITEKIYYNFNKDKNAFQVVDRQTIDGIQKMTHTARKSLGDLSSDIEKLGKGEGKRNLEKQWSELNRQYKQTGELSKDAVSSLKTRIKEEGVLQSKIREENNLLNRQAKILNDIRKGSLSRVNHTSKMDEEYGALMKRVRGASKADDPSAELAKVSLELDKLNSKYKRQEKNEKGLAQAQRKRLDLVQKIHRLESTIPSGQGGLLQRQAIEEARALANKAKNTQDATKAMRELAKAENLMKNLNNNSWLDGQQRNARKWIEDLKALRGTLKHHGADIAEFDRNLNRLTVGQDGKPRRFVNVTDVKSQLDQYTRMLKSKKTEIQNLQRDIARGVDITRRFGGAESVQRNLGDIIASSQGMGFNKNQMNAMQQYIGQVEKAKVATMSFLTDAVTPTGERMTRIRTTFESTGKSARQVTYGLVEGTNQLRQIREEQVFNANRNLGVMEQMRIAMARVPVWMASMTAFYGTIRSVRAMMNEIIQIDTALTTIRRVASDSINVDNIFKGAVDLSKELGNNIHDIMTSLGEFSRTFGEFNERQLLDITKTVTLMSNVSDMRADEATKALVGTMNAFNIEASESIRIVDALNEVDNNYAISTQQLAEGMMKSASTAKTFGVTLEENIGNITAIGSVTMESGKQIGNGLKTIYSRVTTLSKAEEVLNGVGVAVKTIGENGEEHVRPVNAILKDLAGSWHDLSDAQRQNIAVEVAGRYQLTRFLALMNNYDTALKSTETAVYSQGSAMRENAEYMKSFEARLNQLKNSFTAMALSFGDAFLSGSMLGIIDLLGKMANMAITVADNFGVLPVVFGGLAMVMHRMGTFTGLFTTIGNGIEFVKLFRAEHTKAIASGVAGNTALRDSWRTVTTATGVATVGTKAFGTALKSAFIGTLVGGVFVAIGMALERFINKSAEAKQKAEEIEKVNQQLISSYRQLGRTDGVEKLISQYEKLHAKQQQGTLNDEELQEYNRVVNELANSMPNFVEKVDAQGQAHLKTAEQMRKHLEATHELSEAQARLDMANFETNVAEQQKAYADLQKELDKVLKTYKELEEEHGSERKVRGRVMGEIDNTKKLAETELERVIIQQQMMDAIGDSILLINSASLAYMEQNGHIGNLKDSQISMMESFVEMNHAYLEQEGNSKEAISAMFDYSTRIGKVFAEAQQEMKDALDGMDLEPEEKVRQLEMIEEKFNVLAKAIPKDMFVLDDENTIQKLEEDLRGLVLTVGDLDNDINFNMLEQSLLNAGWSSDVASEYVKNLEIQMRNAKLQADAMEEGVDDLSDSLDDLNDTMLASIDLTEALFGRDSSQFSAIQSNIDFLKLMKRDIGDVATETERWNDVVNELARDLGLQNETVEENMQYIYDVTQAFDEYAKNKGDMSEMDEKYVKIMKDYNSHLEETGEYIELNTYLQHMLEDATLTASEATEKATEANEEQVESSVSVVEATEKVIEAFNNYKEDMNEETQSAYLRTIRQQLQDVDGQFEITKDEAGKLKLVMADGTENEFLNTISTQLNDLGMDFELVKDEVGNIRLVLNDGTEKNVLTDIKQDSEDAKISLGEVKDEIIEVDNSKAEPEIDVDFEPLKEALGDIREALGNLDEVFGKLKDNIKKINDLEGALNKLKTKADEIKDAIASMFSNSKGDLEKMKKDAENAQKAVDNLRKSIDKVKNLAGKIDTKGFKSIEDASNQIILALHDVEIKFGIVAEEFENMAIGLSASNVLVKSYIEEHKEAVESLREEYGLTRSEVITAFSQMQGSVSRNGSIMISNHNSQAMAIERIARSAREAKRDIDNLNRTISGAMSNLTSYIARANSARSAGQGVSTFGGFATRSIYTTNDGITSALGVVSALSGGGEGSGGSGEGGTSGTLVGSRTSVGSYDFLSLATRDSMPELHKANQNERNLTVQQGLLRTLETMMQRLNQNSTTYRNNLQKVIQYHNTILSLTQKELNATVSRNKAIERRLSKLSNTSKHTEKQREEYNNLQSEYEQNLSKIASLRTEVESVTNDIRSKSVQLFTSLIDEIVEKYDKAINTLKRKTENIDFQLDVLSLTDPDNIRRELELLAQRAGLEKNEQATLNNKQSDLTKQYNDAVKRYGANSQQAKAVKEQLDTAIRAWEQATVQVLRTEKQIADTRAKVADDGIKKLQDYYGKMKDMAVKAIQAEQDALRKAHTERMKMYDDQMSKINEMYDDRFKAMDKEKAEEEHQAKLAEMTAKRQEQLYKISILQRDTSLEGRRRLAEAQAELANTDKELSDYMKEYQERLLREQLEQQKQDQLKALEEQKQAEEEKHNTTIEMLEEEKDAVSKHYDDILENERYWANMRDEFIKGNFTNLTNELKLMSEELDRMASGNFNNLTNSFHTFTDEVKRAVAEMNRLTIDNLMLNSDGTIMAVKQVSQANMSANKSSSGSKVTTPKTTSNPKTPSPSTGGGSGGSTTSKSSNSVSSLPLRKGSFAVPRGGWDSNSVVDYLKSKGYHAELSDRDKLYKHLKGSGSYKGTATQNDWLLRQLKIVGLRKGGFTGSNEGLAYLHEEEQVFDKKDTRNLLDASKLLKSMEGVLPKLAKTNLRDKFSKISGANTINYDLTVNIDSVSGDKKGAETVVKEIMKGLKKMGK</sequence>
<feature type="transmembrane region" description="Helical" evidence="4">
    <location>
        <begin position="977"/>
        <end position="1001"/>
    </location>
</feature>
<feature type="coiled-coil region" evidence="2">
    <location>
        <begin position="136"/>
        <end position="163"/>
    </location>
</feature>
<feature type="coiled-coil region" evidence="2">
    <location>
        <begin position="1596"/>
        <end position="1645"/>
    </location>
</feature>
<dbReference type="Pfam" id="PF10145">
    <property type="entry name" value="PhageMin_Tail"/>
    <property type="match status" value="1"/>
</dbReference>
<feature type="coiled-coil region" evidence="2">
    <location>
        <begin position="1088"/>
        <end position="1115"/>
    </location>
</feature>
<reference evidence="6 7" key="1">
    <citation type="submission" date="2018-09" db="EMBL/GenBank/DDBJ databases">
        <title>Comparative Genomic Analysis of Eight Novel Haloalkaliphilic Bacteriophages from Lake Elmenteita, Kenya.</title>
        <authorList>
            <person name="Akhwale J.K."/>
        </authorList>
    </citation>
    <scope>NUCLEOTIDE SEQUENCE [LARGE SCALE GENOMIC DNA]</scope>
</reference>
<accession>A0A3G3BVH3</accession>
<dbReference type="NCBIfam" id="TIGR01760">
    <property type="entry name" value="tape_meas_TP901"/>
    <property type="match status" value="1"/>
</dbReference>
<evidence type="ECO:0000313" key="7">
    <source>
        <dbReference type="Proteomes" id="UP000274199"/>
    </source>
</evidence>
<keyword evidence="1" id="KW-1188">Viral release from host cell</keyword>
<evidence type="ECO:0000256" key="2">
    <source>
        <dbReference type="SAM" id="Coils"/>
    </source>
</evidence>
<keyword evidence="4" id="KW-0472">Membrane</keyword>